<keyword evidence="3" id="KW-1185">Reference proteome</keyword>
<comment type="caution">
    <text evidence="2">The sequence shown here is derived from an EMBL/GenBank/DDBJ whole genome shotgun (WGS) entry which is preliminary data.</text>
</comment>
<organism evidence="2 3">
    <name type="scientific">Actinacidiphila oryziradicis</name>
    <dbReference type="NCBI Taxonomy" id="2571141"/>
    <lineage>
        <taxon>Bacteria</taxon>
        <taxon>Bacillati</taxon>
        <taxon>Actinomycetota</taxon>
        <taxon>Actinomycetes</taxon>
        <taxon>Kitasatosporales</taxon>
        <taxon>Streptomycetaceae</taxon>
        <taxon>Actinacidiphila</taxon>
    </lineage>
</organism>
<dbReference type="GO" id="GO:0003677">
    <property type="term" value="F:DNA binding"/>
    <property type="evidence" value="ECO:0007669"/>
    <property type="project" value="InterPro"/>
</dbReference>
<dbReference type="SUPFAM" id="SSF47413">
    <property type="entry name" value="lambda repressor-like DNA-binding domains"/>
    <property type="match status" value="1"/>
</dbReference>
<dbReference type="Pfam" id="PF19054">
    <property type="entry name" value="DUF5753"/>
    <property type="match status" value="1"/>
</dbReference>
<reference evidence="2 3" key="1">
    <citation type="submission" date="2019-04" db="EMBL/GenBank/DDBJ databases">
        <title>Streptomyces oryziradicis sp. nov., a novel actinomycete isolated from rhizosphere soil of rice (Oryza sativa L.).</title>
        <authorList>
            <person name="Li C."/>
        </authorList>
    </citation>
    <scope>NUCLEOTIDE SEQUENCE [LARGE SCALE GENOMIC DNA]</scope>
    <source>
        <strain evidence="2 3">NEAU-C40</strain>
    </source>
</reference>
<dbReference type="OrthoDB" id="3462393at2"/>
<dbReference type="SMART" id="SM00530">
    <property type="entry name" value="HTH_XRE"/>
    <property type="match status" value="1"/>
</dbReference>
<name>A0A4U0SLK6_9ACTN</name>
<dbReference type="Proteomes" id="UP000305778">
    <property type="component" value="Unassembled WGS sequence"/>
</dbReference>
<dbReference type="PROSITE" id="PS50943">
    <property type="entry name" value="HTH_CROC1"/>
    <property type="match status" value="1"/>
</dbReference>
<gene>
    <name evidence="2" type="ORF">FCI23_19275</name>
</gene>
<dbReference type="InterPro" id="IPR043917">
    <property type="entry name" value="DUF5753"/>
</dbReference>
<protein>
    <submittedName>
        <fullName evidence="2">Helix-turn-helix domain-containing protein</fullName>
    </submittedName>
</protein>
<evidence type="ECO:0000313" key="3">
    <source>
        <dbReference type="Proteomes" id="UP000305778"/>
    </source>
</evidence>
<dbReference type="InterPro" id="IPR001387">
    <property type="entry name" value="Cro/C1-type_HTH"/>
</dbReference>
<dbReference type="CDD" id="cd00093">
    <property type="entry name" value="HTH_XRE"/>
    <property type="match status" value="1"/>
</dbReference>
<dbReference type="Pfam" id="PF13560">
    <property type="entry name" value="HTH_31"/>
    <property type="match status" value="1"/>
</dbReference>
<evidence type="ECO:0000259" key="1">
    <source>
        <dbReference type="PROSITE" id="PS50943"/>
    </source>
</evidence>
<sequence>MALRTTITERQRRLGVELRKLRERAGLSAVEAGEFIGMGRAHLSHVEGGRTAIPSDSLRTLCQACGCTCEPYIEALIRMSENTGKGWWSAYRRRENQSALDLAELEAAAATIRSHETLFIPGLFQTEDYIRAILASVEPVRSTVDDVTAFRLERQSVLTGEAAPTVHAVIHESALHMHFGGADVMRSQLVRLIELARLPNVTIQVIPFRADAYAAFSGPFLHLAPALPELGTVLLDHPAKALLLRDPDDLAKYQAMFDRLERCALPPIDPTATPESHAARDSLGLIQHILYAL</sequence>
<accession>A0A4U0SLK6</accession>
<dbReference type="Gene3D" id="1.10.260.40">
    <property type="entry name" value="lambda repressor-like DNA-binding domains"/>
    <property type="match status" value="1"/>
</dbReference>
<dbReference type="AlphaFoldDB" id="A0A4U0SLK6"/>
<dbReference type="EMBL" id="SUMC01000017">
    <property type="protein sequence ID" value="TKA10123.1"/>
    <property type="molecule type" value="Genomic_DNA"/>
</dbReference>
<evidence type="ECO:0000313" key="2">
    <source>
        <dbReference type="EMBL" id="TKA10123.1"/>
    </source>
</evidence>
<proteinExistence type="predicted"/>
<feature type="domain" description="HTH cro/C1-type" evidence="1">
    <location>
        <begin position="18"/>
        <end position="72"/>
    </location>
</feature>
<dbReference type="InterPro" id="IPR010982">
    <property type="entry name" value="Lambda_DNA-bd_dom_sf"/>
</dbReference>